<comment type="subcellular location">
    <subcellularLocation>
        <location evidence="1">Cell membrane</location>
        <topology evidence="1">Multi-pass membrane protein</topology>
    </subcellularLocation>
</comment>
<dbReference type="RefSeq" id="WP_183649186.1">
    <property type="nucleotide sequence ID" value="NZ_JACIBV010000001.1"/>
</dbReference>
<keyword evidence="2" id="KW-1003">Cell membrane</keyword>
<comment type="caution">
    <text evidence="9">The sequence shown here is derived from an EMBL/GenBank/DDBJ whole genome shotgun (WGS) entry which is preliminary data.</text>
</comment>
<evidence type="ECO:0000256" key="6">
    <source>
        <dbReference type="ARBA" id="ARBA00038076"/>
    </source>
</evidence>
<evidence type="ECO:0000256" key="7">
    <source>
        <dbReference type="SAM" id="Phobius"/>
    </source>
</evidence>
<dbReference type="GO" id="GO:0022857">
    <property type="term" value="F:transmembrane transporter activity"/>
    <property type="evidence" value="ECO:0007669"/>
    <property type="project" value="TreeGrafter"/>
</dbReference>
<feature type="transmembrane region" description="Helical" evidence="7">
    <location>
        <begin position="719"/>
        <end position="738"/>
    </location>
</feature>
<evidence type="ECO:0000256" key="5">
    <source>
        <dbReference type="ARBA" id="ARBA00023136"/>
    </source>
</evidence>
<dbReference type="EMBL" id="JACIBV010000001">
    <property type="protein sequence ID" value="MBB3727935.1"/>
    <property type="molecule type" value="Genomic_DNA"/>
</dbReference>
<evidence type="ECO:0000259" key="8">
    <source>
        <dbReference type="Pfam" id="PF02687"/>
    </source>
</evidence>
<dbReference type="Pfam" id="PF02687">
    <property type="entry name" value="FtsX"/>
    <property type="match status" value="2"/>
</dbReference>
<comment type="similarity">
    <text evidence="6">Belongs to the ABC-4 integral membrane protein family.</text>
</comment>
<organism evidence="9 10">
    <name type="scientific">Nonomuraea dietziae</name>
    <dbReference type="NCBI Taxonomy" id="65515"/>
    <lineage>
        <taxon>Bacteria</taxon>
        <taxon>Bacillati</taxon>
        <taxon>Actinomycetota</taxon>
        <taxon>Actinomycetes</taxon>
        <taxon>Streptosporangiales</taxon>
        <taxon>Streptosporangiaceae</taxon>
        <taxon>Nonomuraea</taxon>
    </lineage>
</organism>
<dbReference type="GO" id="GO:0005886">
    <property type="term" value="C:plasma membrane"/>
    <property type="evidence" value="ECO:0007669"/>
    <property type="project" value="UniProtKB-SubCell"/>
</dbReference>
<feature type="transmembrane region" description="Helical" evidence="7">
    <location>
        <begin position="620"/>
        <end position="648"/>
    </location>
</feature>
<feature type="domain" description="ABC3 transporter permease C-terminal" evidence="8">
    <location>
        <begin position="627"/>
        <end position="747"/>
    </location>
</feature>
<gene>
    <name evidence="9" type="ORF">FHR33_003795</name>
</gene>
<evidence type="ECO:0000256" key="3">
    <source>
        <dbReference type="ARBA" id="ARBA00022692"/>
    </source>
</evidence>
<feature type="transmembrane region" description="Helical" evidence="7">
    <location>
        <begin position="307"/>
        <end position="328"/>
    </location>
</feature>
<evidence type="ECO:0000256" key="4">
    <source>
        <dbReference type="ARBA" id="ARBA00022989"/>
    </source>
</evidence>
<keyword evidence="5 7" id="KW-0472">Membrane</keyword>
<feature type="transmembrane region" description="Helical" evidence="7">
    <location>
        <begin position="20"/>
        <end position="40"/>
    </location>
</feature>
<dbReference type="PANTHER" id="PTHR30572">
    <property type="entry name" value="MEMBRANE COMPONENT OF TRANSPORTER-RELATED"/>
    <property type="match status" value="1"/>
</dbReference>
<dbReference type="InterPro" id="IPR003838">
    <property type="entry name" value="ABC3_permease_C"/>
</dbReference>
<dbReference type="InterPro" id="IPR050250">
    <property type="entry name" value="Macrolide_Exporter_MacB"/>
</dbReference>
<keyword evidence="4 7" id="KW-1133">Transmembrane helix</keyword>
<evidence type="ECO:0000256" key="1">
    <source>
        <dbReference type="ARBA" id="ARBA00004651"/>
    </source>
</evidence>
<dbReference type="PANTHER" id="PTHR30572:SF4">
    <property type="entry name" value="ABC TRANSPORTER PERMEASE YTRF"/>
    <property type="match status" value="1"/>
</dbReference>
<dbReference type="Proteomes" id="UP000579945">
    <property type="component" value="Unassembled WGS sequence"/>
</dbReference>
<evidence type="ECO:0000313" key="10">
    <source>
        <dbReference type="Proteomes" id="UP000579945"/>
    </source>
</evidence>
<accession>A0A7W5VA50</accession>
<evidence type="ECO:0000256" key="2">
    <source>
        <dbReference type="ARBA" id="ARBA00022475"/>
    </source>
</evidence>
<evidence type="ECO:0000313" key="9">
    <source>
        <dbReference type="EMBL" id="MBB3727935.1"/>
    </source>
</evidence>
<feature type="transmembrane region" description="Helical" evidence="7">
    <location>
        <begin position="249"/>
        <end position="270"/>
    </location>
</feature>
<feature type="transmembrane region" description="Helical" evidence="7">
    <location>
        <begin position="669"/>
        <end position="699"/>
    </location>
</feature>
<feature type="transmembrane region" description="Helical" evidence="7">
    <location>
        <begin position="408"/>
        <end position="432"/>
    </location>
</feature>
<feature type="transmembrane region" description="Helical" evidence="7">
    <location>
        <begin position="335"/>
        <end position="358"/>
    </location>
</feature>
<dbReference type="AlphaFoldDB" id="A0A7W5VA50"/>
<name>A0A7W5VA50_9ACTN</name>
<protein>
    <submittedName>
        <fullName evidence="9">Putative ABC transport system permease protein</fullName>
    </submittedName>
</protein>
<keyword evidence="3 7" id="KW-0812">Transmembrane</keyword>
<proteinExistence type="inferred from homology"/>
<dbReference type="GeneID" id="95390209"/>
<reference evidence="9 10" key="1">
    <citation type="submission" date="2020-08" db="EMBL/GenBank/DDBJ databases">
        <title>Sequencing the genomes of 1000 actinobacteria strains.</title>
        <authorList>
            <person name="Klenk H.-P."/>
        </authorList>
    </citation>
    <scope>NUCLEOTIDE SEQUENCE [LARGE SCALE GENOMIC DNA]</scope>
    <source>
        <strain evidence="9 10">DSM 44320</strain>
    </source>
</reference>
<sequence length="757" mass="79295">MRAGARWIRADLRARRGQAVLTVATIAAIVAALITAATLLEDSTNPWRGLFSQTNGAHLWVHTKDRPQVVALREIDGVTQAAGPYRTAPVTLLEEGRKAPAALRAMPVTPPEVARPVVAEGGWLTSSQPDGAVVERSFARALGLGVGSPVNVTALSGARHVLYVRGIADSADQGFYPEWTPGLIWVLPEKLDRIEPELGRSEWVTGLRLADPESTQFVSQRVVVMLDEEVQRVYTWREVRDAMELDNRLLGTLLALFGIVGLVAAALALANAAGGRVLAQLRDLATLKSMGFTRGQVAGLLLVEHGALGLLGIALGVLPGWLVTWLVLDRTAVALVPLVAITAGTALVVLVAVGLPAWRGSRTPPIPAAPSAPPRGHLSRLAKLALLVRLPPALVLGARDAFSRRVPAFLTTFGLAVPMMMITIGLGVWATLDNFLAHPEQVGQHAQLLVRPVKLTPEEAKRAAQLDPGVREVYPGADVDALVPGVARSIRVRAIGGSGAPYPFPVAEGRMYADRGEAVAGQGLLDLLKVKIGDRVWLSVGGTPLIVRIVGRTVEPDLDGQVLSLGVDSLAAKDVVPPEFWGLALKKGADPADVRDRLLTASGEGLEIQRVVNPAERLSIIRAVIVALIVVLALIGLANLLTASALGLRDHALDLAVLKAMGLTPRQVMATLVTGTGVLVVLGVVLGTAAGSFVVTSLIDLQGHTSGVGAGIGRPPSALTLTVAVTAAVGAALAVALLPARRAARAQLGTYGFSANQ</sequence>
<keyword evidence="10" id="KW-1185">Reference proteome</keyword>
<feature type="domain" description="ABC3 transporter permease C-terminal" evidence="8">
    <location>
        <begin position="256"/>
        <end position="364"/>
    </location>
</feature>